<gene>
    <name evidence="3" type="ORF">GQF03_10545</name>
</gene>
<sequence length="422" mass="45691">MTQFSGITDQQPEILVIGAGIIGISAAIELQARGARVTVVDRTAVAAEASRGNAGAFAFSDATPLASPGIMRKAPKWMLDPLGPLSIPLPYLPRIAPWLYRFWRASSPDRVQAGIAALVALMHLSKERLFPFMERSGTHDLLRHHGNLQLFESRKKFDETLPSWQARADHGVKFTHLYGPEEIAGHQPGLDPRFIAATYTADWYGIADPREYTEALARYFESCGGVIRIAEGRALEADATSASLVLTDGTKLTADHIVVAAGAWSHQLSRTMGDHIPLETERGYNTTLPVGAFDLKRQLSFEEHGFVVTPLASGIRVGGSVELGGLKAPPNFRRADVLLAKAKAFLPDLKTEGGTQWMGFRPSLPDSLPVIGHSARSDRVTYAFGHGHLGLTQSAGTAALVAEVVFGGKSSIDMTPYRSNRF</sequence>
<proteinExistence type="predicted"/>
<evidence type="ECO:0000313" key="3">
    <source>
        <dbReference type="EMBL" id="MZR22768.1"/>
    </source>
</evidence>
<keyword evidence="1" id="KW-0560">Oxidoreductase</keyword>
<dbReference type="AlphaFoldDB" id="A0A845MFL1"/>
<comment type="caution">
    <text evidence="3">The sequence shown here is derived from an EMBL/GenBank/DDBJ whole genome shotgun (WGS) entry which is preliminary data.</text>
</comment>
<dbReference type="Pfam" id="PF01266">
    <property type="entry name" value="DAO"/>
    <property type="match status" value="1"/>
</dbReference>
<evidence type="ECO:0000256" key="1">
    <source>
        <dbReference type="ARBA" id="ARBA00023002"/>
    </source>
</evidence>
<dbReference type="SUPFAM" id="SSF51905">
    <property type="entry name" value="FAD/NAD(P)-binding domain"/>
    <property type="match status" value="1"/>
</dbReference>
<protein>
    <submittedName>
        <fullName evidence="3">FAD-dependent oxidoreductase</fullName>
    </submittedName>
</protein>
<dbReference type="Gene3D" id="3.30.9.10">
    <property type="entry name" value="D-Amino Acid Oxidase, subunit A, domain 2"/>
    <property type="match status" value="1"/>
</dbReference>
<dbReference type="EMBL" id="WTVA01000004">
    <property type="protein sequence ID" value="MZR22768.1"/>
    <property type="molecule type" value="Genomic_DNA"/>
</dbReference>
<evidence type="ECO:0000313" key="4">
    <source>
        <dbReference type="Proteomes" id="UP000445696"/>
    </source>
</evidence>
<dbReference type="InterPro" id="IPR036188">
    <property type="entry name" value="FAD/NAD-bd_sf"/>
</dbReference>
<dbReference type="PANTHER" id="PTHR13847:SF289">
    <property type="entry name" value="GLYCINE OXIDASE"/>
    <property type="match status" value="1"/>
</dbReference>
<dbReference type="Gene3D" id="3.50.50.60">
    <property type="entry name" value="FAD/NAD(P)-binding domain"/>
    <property type="match status" value="2"/>
</dbReference>
<feature type="domain" description="FAD dependent oxidoreductase" evidence="2">
    <location>
        <begin position="14"/>
        <end position="403"/>
    </location>
</feature>
<accession>A0A845MFL1</accession>
<dbReference type="PANTHER" id="PTHR13847">
    <property type="entry name" value="SARCOSINE DEHYDROGENASE-RELATED"/>
    <property type="match status" value="1"/>
</dbReference>
<dbReference type="InterPro" id="IPR006076">
    <property type="entry name" value="FAD-dep_OxRdtase"/>
</dbReference>
<organism evidence="3 4">
    <name type="scientific">Sneathiella chungangensis</name>
    <dbReference type="NCBI Taxonomy" id="1418234"/>
    <lineage>
        <taxon>Bacteria</taxon>
        <taxon>Pseudomonadati</taxon>
        <taxon>Pseudomonadota</taxon>
        <taxon>Alphaproteobacteria</taxon>
        <taxon>Sneathiellales</taxon>
        <taxon>Sneathiellaceae</taxon>
        <taxon>Sneathiella</taxon>
    </lineage>
</organism>
<dbReference type="GO" id="GO:0016491">
    <property type="term" value="F:oxidoreductase activity"/>
    <property type="evidence" value="ECO:0007669"/>
    <property type="project" value="UniProtKB-KW"/>
</dbReference>
<dbReference type="Proteomes" id="UP000445696">
    <property type="component" value="Unassembled WGS sequence"/>
</dbReference>
<evidence type="ECO:0000259" key="2">
    <source>
        <dbReference type="Pfam" id="PF01266"/>
    </source>
</evidence>
<keyword evidence="4" id="KW-1185">Reference proteome</keyword>
<reference evidence="3 4" key="1">
    <citation type="journal article" date="2014" name="Int. J. Syst. Evol. Microbiol.">
        <title>Sneathiella chungangensis sp. nov., isolated from a marine sand, and emended description of the genus Sneathiella.</title>
        <authorList>
            <person name="Siamphan C."/>
            <person name="Kim H."/>
            <person name="Lee J.S."/>
            <person name="Kim W."/>
        </authorList>
    </citation>
    <scope>NUCLEOTIDE SEQUENCE [LARGE SCALE GENOMIC DNA]</scope>
    <source>
        <strain evidence="3 4">KCTC 32476</strain>
    </source>
</reference>
<name>A0A845MFL1_9PROT</name>
<dbReference type="SUPFAM" id="SSF54373">
    <property type="entry name" value="FAD-linked reductases, C-terminal domain"/>
    <property type="match status" value="1"/>
</dbReference>
<dbReference type="GO" id="GO:0005737">
    <property type="term" value="C:cytoplasm"/>
    <property type="evidence" value="ECO:0007669"/>
    <property type="project" value="TreeGrafter"/>
</dbReference>
<dbReference type="RefSeq" id="WP_162858463.1">
    <property type="nucleotide sequence ID" value="NZ_JBHSDG010000004.1"/>
</dbReference>